<dbReference type="SUPFAM" id="SSF56601">
    <property type="entry name" value="beta-lactamase/transpeptidase-like"/>
    <property type="match status" value="1"/>
</dbReference>
<name>A0ABS7TPT1_9BACT</name>
<dbReference type="PANTHER" id="PTHR46825:SF8">
    <property type="entry name" value="BETA-LACTAMASE-RELATED"/>
    <property type="match status" value="1"/>
</dbReference>
<accession>A0ABS7TPT1</accession>
<comment type="caution">
    <text evidence="2">The sequence shown here is derived from an EMBL/GenBank/DDBJ whole genome shotgun (WGS) entry which is preliminary data.</text>
</comment>
<feature type="domain" description="Beta-lactamase-related" evidence="1">
    <location>
        <begin position="62"/>
        <end position="370"/>
    </location>
</feature>
<reference evidence="2" key="1">
    <citation type="submission" date="2021-08" db="EMBL/GenBank/DDBJ databases">
        <authorList>
            <person name="Stevens D.C."/>
        </authorList>
    </citation>
    <scope>NUCLEOTIDE SEQUENCE</scope>
    <source>
        <strain evidence="2">DSM 53165</strain>
    </source>
</reference>
<dbReference type="InterPro" id="IPR012338">
    <property type="entry name" value="Beta-lactam/transpept-like"/>
</dbReference>
<dbReference type="PROSITE" id="PS51257">
    <property type="entry name" value="PROKAR_LIPOPROTEIN"/>
    <property type="match status" value="1"/>
</dbReference>
<evidence type="ECO:0000313" key="2">
    <source>
        <dbReference type="EMBL" id="MBZ5710235.1"/>
    </source>
</evidence>
<dbReference type="PANTHER" id="PTHR46825">
    <property type="entry name" value="D-ALANYL-D-ALANINE-CARBOXYPEPTIDASE/ENDOPEPTIDASE AMPH"/>
    <property type="match status" value="1"/>
</dbReference>
<keyword evidence="3" id="KW-1185">Reference proteome</keyword>
<protein>
    <submittedName>
        <fullName evidence="2">Beta-lactamase family protein</fullName>
    </submittedName>
</protein>
<sequence length="392" mass="42182">MRLDLSAATALLLLACGGGRSRPPHGPAPESTTRAAAPACAVGVDPRITDLGDSFLRSPPAVGVSIGVVHRGAAECYDFGLASKATGAPITARTLYEIGSLTKTFTSVLLAQAVRDGKLRLGDDIRRHLPEPYPNLEYQGDPIRVVHLANLTSGLPNWLPDRPELFRDLAPEAIPAAIVAQHRHYRRADFYRDLHQVRLAAAPGTRPAHSNAAAQLLALILEHVHGAPFDTLVKQRITAPLGMDRTGFHADPLPAELARGHDATGAEMPYIDMQDLQSAGGLLSSAADMLRFVAYQLDESDEVVAQGHRVTVTAAGDAVGLHWHVDTEPDGTRTIWHTGGTFGFSSYLVLYPERQLGLVLLANESDPEAQTRLVELADRIARHLADDDARAH</sequence>
<dbReference type="Pfam" id="PF00144">
    <property type="entry name" value="Beta-lactamase"/>
    <property type="match status" value="1"/>
</dbReference>
<dbReference type="EMBL" id="JAIRAU010000014">
    <property type="protein sequence ID" value="MBZ5710235.1"/>
    <property type="molecule type" value="Genomic_DNA"/>
</dbReference>
<gene>
    <name evidence="2" type="ORF">K7C98_13295</name>
</gene>
<dbReference type="Gene3D" id="3.40.710.10">
    <property type="entry name" value="DD-peptidase/beta-lactamase superfamily"/>
    <property type="match status" value="1"/>
</dbReference>
<evidence type="ECO:0000259" key="1">
    <source>
        <dbReference type="Pfam" id="PF00144"/>
    </source>
</evidence>
<dbReference type="InterPro" id="IPR001466">
    <property type="entry name" value="Beta-lactam-related"/>
</dbReference>
<organism evidence="2 3">
    <name type="scientific">Nannocystis pusilla</name>
    <dbReference type="NCBI Taxonomy" id="889268"/>
    <lineage>
        <taxon>Bacteria</taxon>
        <taxon>Pseudomonadati</taxon>
        <taxon>Myxococcota</taxon>
        <taxon>Polyangia</taxon>
        <taxon>Nannocystales</taxon>
        <taxon>Nannocystaceae</taxon>
        <taxon>Nannocystis</taxon>
    </lineage>
</organism>
<dbReference type="Proteomes" id="UP001139031">
    <property type="component" value="Unassembled WGS sequence"/>
</dbReference>
<proteinExistence type="predicted"/>
<evidence type="ECO:0000313" key="3">
    <source>
        <dbReference type="Proteomes" id="UP001139031"/>
    </source>
</evidence>
<dbReference type="InterPro" id="IPR050491">
    <property type="entry name" value="AmpC-like"/>
</dbReference>
<dbReference type="RefSeq" id="WP_224192006.1">
    <property type="nucleotide sequence ID" value="NZ_JAIRAU010000014.1"/>
</dbReference>